<dbReference type="FunFam" id="2.160.20.10:FF:000029">
    <property type="entry name" value="Pectinesterase 4"/>
    <property type="match status" value="1"/>
</dbReference>
<evidence type="ECO:0000256" key="9">
    <source>
        <dbReference type="PROSITE-ProRule" id="PRU10040"/>
    </source>
</evidence>
<name>A0AA39TA35_ACESA</name>
<dbReference type="Pfam" id="PF01095">
    <property type="entry name" value="Pectinesterase"/>
    <property type="match status" value="1"/>
</dbReference>
<evidence type="ECO:0000256" key="2">
    <source>
        <dbReference type="ARBA" id="ARBA00005184"/>
    </source>
</evidence>
<dbReference type="PANTHER" id="PTHR31707">
    <property type="entry name" value="PECTINESTERASE"/>
    <property type="match status" value="1"/>
</dbReference>
<keyword evidence="10" id="KW-0732">Signal</keyword>
<accession>A0AA39TA35</accession>
<feature type="domain" description="Pectinesterase catalytic" evidence="11">
    <location>
        <begin position="23"/>
        <end position="320"/>
    </location>
</feature>
<reference evidence="12" key="1">
    <citation type="journal article" date="2022" name="Plant J.">
        <title>Strategies of tolerance reflected in two North American maple genomes.</title>
        <authorList>
            <person name="McEvoy S.L."/>
            <person name="Sezen U.U."/>
            <person name="Trouern-Trend A."/>
            <person name="McMahon S.M."/>
            <person name="Schaberg P.G."/>
            <person name="Yang J."/>
            <person name="Wegrzyn J.L."/>
            <person name="Swenson N.G."/>
        </authorList>
    </citation>
    <scope>NUCLEOTIDE SEQUENCE</scope>
    <source>
        <strain evidence="12">NS2018</strain>
    </source>
</reference>
<dbReference type="Proteomes" id="UP001168877">
    <property type="component" value="Unassembled WGS sequence"/>
</dbReference>
<feature type="signal peptide" evidence="10">
    <location>
        <begin position="1"/>
        <end position="19"/>
    </location>
</feature>
<dbReference type="InterPro" id="IPR011050">
    <property type="entry name" value="Pectin_lyase_fold/virulence"/>
</dbReference>
<evidence type="ECO:0000259" key="11">
    <source>
        <dbReference type="Pfam" id="PF01095"/>
    </source>
</evidence>
<keyword evidence="7 10" id="KW-0063">Aspartyl esterase</keyword>
<evidence type="ECO:0000256" key="6">
    <source>
        <dbReference type="ARBA" id="ARBA00022801"/>
    </source>
</evidence>
<keyword evidence="8 10" id="KW-0961">Cell wall biogenesis/degradation</keyword>
<dbReference type="InterPro" id="IPR033131">
    <property type="entry name" value="Pectinesterase_Asp_AS"/>
</dbReference>
<dbReference type="SUPFAM" id="SSF51126">
    <property type="entry name" value="Pectin lyase-like"/>
    <property type="match status" value="1"/>
</dbReference>
<dbReference type="InterPro" id="IPR012334">
    <property type="entry name" value="Pectin_lyas_fold"/>
</dbReference>
<keyword evidence="4 10" id="KW-0134">Cell wall</keyword>
<comment type="caution">
    <text evidence="12">The sequence shown here is derived from an EMBL/GenBank/DDBJ whole genome shotgun (WGS) entry which is preliminary data.</text>
</comment>
<feature type="active site" evidence="9">
    <location>
        <position position="174"/>
    </location>
</feature>
<keyword evidence="5 10" id="KW-0964">Secreted</keyword>
<dbReference type="GO" id="GO:0045490">
    <property type="term" value="P:pectin catabolic process"/>
    <property type="evidence" value="ECO:0007669"/>
    <property type="project" value="UniProtKB-UniRule"/>
</dbReference>
<evidence type="ECO:0000256" key="8">
    <source>
        <dbReference type="ARBA" id="ARBA00023316"/>
    </source>
</evidence>
<dbReference type="PROSITE" id="PS00503">
    <property type="entry name" value="PECTINESTERASE_2"/>
    <property type="match status" value="1"/>
</dbReference>
<gene>
    <name evidence="12" type="ORF">LWI29_038303</name>
</gene>
<reference evidence="12" key="2">
    <citation type="submission" date="2023-06" db="EMBL/GenBank/DDBJ databases">
        <authorList>
            <person name="Swenson N.G."/>
            <person name="Wegrzyn J.L."/>
            <person name="Mcevoy S.L."/>
        </authorList>
    </citation>
    <scope>NUCLEOTIDE SEQUENCE</scope>
    <source>
        <strain evidence="12">NS2018</strain>
        <tissue evidence="12">Leaf</tissue>
    </source>
</reference>
<keyword evidence="6 10" id="KW-0378">Hydrolase</keyword>
<dbReference type="PROSITE" id="PS00800">
    <property type="entry name" value="PECTINESTERASE_1"/>
    <property type="match status" value="1"/>
</dbReference>
<evidence type="ECO:0000313" key="12">
    <source>
        <dbReference type="EMBL" id="KAK0602928.1"/>
    </source>
</evidence>
<organism evidence="12 13">
    <name type="scientific">Acer saccharum</name>
    <name type="common">Sugar maple</name>
    <dbReference type="NCBI Taxonomy" id="4024"/>
    <lineage>
        <taxon>Eukaryota</taxon>
        <taxon>Viridiplantae</taxon>
        <taxon>Streptophyta</taxon>
        <taxon>Embryophyta</taxon>
        <taxon>Tracheophyta</taxon>
        <taxon>Spermatophyta</taxon>
        <taxon>Magnoliopsida</taxon>
        <taxon>eudicotyledons</taxon>
        <taxon>Gunneridae</taxon>
        <taxon>Pentapetalae</taxon>
        <taxon>rosids</taxon>
        <taxon>malvids</taxon>
        <taxon>Sapindales</taxon>
        <taxon>Sapindaceae</taxon>
        <taxon>Hippocastanoideae</taxon>
        <taxon>Acereae</taxon>
        <taxon>Acer</taxon>
    </lineage>
</organism>
<keyword evidence="13" id="KW-1185">Reference proteome</keyword>
<sequence>MSVIAFLLLLKFLLATVSAQPPDLTVALDGTGDYRSITEAVGAIHNNSPSFFRIYIKAGVYNENVVIPAEKGNVILSGDGMDKTKIVSTRSQNITGHGIRESAALDIRSDFVLVKDISIVNNAGPEGEQAVALRTAGDFIACLRCSIEGFQDTLYADQGKYHFFFNCEIYGTIDFIFGAASVVIQNSTILARLPLDRQYNVITADGRTEDKLNTAIVIHKCSILPTPELKAQSNVKTYLGRPWKTFSRTIIMQSNIDGFIDSEGWVKFRDSSDVTTLYYAEFWNSGPGSNTTGRVNWPGYHILTNPDDVQVFTVEKFIHGSEWLKKLDVPYFPGLV</sequence>
<dbReference type="InterPro" id="IPR000070">
    <property type="entry name" value="Pectinesterase_cat"/>
</dbReference>
<dbReference type="GO" id="GO:0030599">
    <property type="term" value="F:pectinesterase activity"/>
    <property type="evidence" value="ECO:0007669"/>
    <property type="project" value="UniProtKB-UniRule"/>
</dbReference>
<comment type="catalytic activity">
    <reaction evidence="10">
        <text>[(1-&gt;4)-alpha-D-galacturonosyl methyl ester](n) + n H2O = [(1-&gt;4)-alpha-D-galacturonosyl](n) + n methanol + n H(+)</text>
        <dbReference type="Rhea" id="RHEA:22380"/>
        <dbReference type="Rhea" id="RHEA-COMP:14570"/>
        <dbReference type="Rhea" id="RHEA-COMP:14573"/>
        <dbReference type="ChEBI" id="CHEBI:15377"/>
        <dbReference type="ChEBI" id="CHEBI:15378"/>
        <dbReference type="ChEBI" id="CHEBI:17790"/>
        <dbReference type="ChEBI" id="CHEBI:140522"/>
        <dbReference type="ChEBI" id="CHEBI:140523"/>
        <dbReference type="EC" id="3.1.1.11"/>
    </reaction>
</comment>
<feature type="chain" id="PRO_5041486100" description="Pectinesterase" evidence="10">
    <location>
        <begin position="20"/>
        <end position="336"/>
    </location>
</feature>
<dbReference type="EMBL" id="JAUESC010000003">
    <property type="protein sequence ID" value="KAK0602928.1"/>
    <property type="molecule type" value="Genomic_DNA"/>
</dbReference>
<evidence type="ECO:0000256" key="1">
    <source>
        <dbReference type="ARBA" id="ARBA00004191"/>
    </source>
</evidence>
<comment type="function">
    <text evidence="10">Acts in the modification of cell walls via demethylesterification of cell wall pectin.</text>
</comment>
<evidence type="ECO:0000256" key="4">
    <source>
        <dbReference type="ARBA" id="ARBA00022512"/>
    </source>
</evidence>
<dbReference type="AlphaFoldDB" id="A0AA39TA35"/>
<evidence type="ECO:0000256" key="5">
    <source>
        <dbReference type="ARBA" id="ARBA00022525"/>
    </source>
</evidence>
<dbReference type="Gene3D" id="2.160.20.10">
    <property type="entry name" value="Single-stranded right-handed beta-helix, Pectin lyase-like"/>
    <property type="match status" value="1"/>
</dbReference>
<evidence type="ECO:0000313" key="13">
    <source>
        <dbReference type="Proteomes" id="UP001168877"/>
    </source>
</evidence>
<dbReference type="InterPro" id="IPR018040">
    <property type="entry name" value="Pectinesterase_Tyr_AS"/>
</dbReference>
<protein>
    <recommendedName>
        <fullName evidence="3 10">Pectinesterase</fullName>
        <ecNumber evidence="3 10">3.1.1.11</ecNumber>
    </recommendedName>
</protein>
<proteinExistence type="predicted"/>
<evidence type="ECO:0000256" key="3">
    <source>
        <dbReference type="ARBA" id="ARBA00013229"/>
    </source>
</evidence>
<comment type="subcellular location">
    <subcellularLocation>
        <location evidence="1 10">Secreted</location>
        <location evidence="1 10">Cell wall</location>
    </subcellularLocation>
</comment>
<dbReference type="GO" id="GO:0042545">
    <property type="term" value="P:cell wall modification"/>
    <property type="evidence" value="ECO:0007669"/>
    <property type="project" value="UniProtKB-UniRule"/>
</dbReference>
<evidence type="ECO:0000256" key="7">
    <source>
        <dbReference type="ARBA" id="ARBA00023085"/>
    </source>
</evidence>
<comment type="pathway">
    <text evidence="2 10">Glycan metabolism; pectin degradation; 2-dehydro-3-deoxy-D-gluconate from pectin: step 1/5.</text>
</comment>
<evidence type="ECO:0000256" key="10">
    <source>
        <dbReference type="RuleBase" id="RU000589"/>
    </source>
</evidence>
<dbReference type="EC" id="3.1.1.11" evidence="3 10"/>